<dbReference type="PRINTS" id="PR01575">
    <property type="entry name" value="FFH4HYDRLASE"/>
</dbReference>
<dbReference type="Pfam" id="PF01842">
    <property type="entry name" value="ACT"/>
    <property type="match status" value="1"/>
</dbReference>
<organism evidence="6">
    <name type="scientific">Paraconexibacter sp. AEG42_29</name>
    <dbReference type="NCBI Taxonomy" id="2997339"/>
    <lineage>
        <taxon>Bacteria</taxon>
        <taxon>Bacillati</taxon>
        <taxon>Actinomycetota</taxon>
        <taxon>Thermoleophilia</taxon>
        <taxon>Solirubrobacterales</taxon>
        <taxon>Paraconexibacteraceae</taxon>
        <taxon>Paraconexibacter</taxon>
    </lineage>
</organism>
<dbReference type="RefSeq" id="WP_354697472.1">
    <property type="nucleotide sequence ID" value="NZ_CP114014.1"/>
</dbReference>
<comment type="catalytic activity">
    <reaction evidence="3">
        <text>(6R)-10-formyltetrahydrofolate + H2O = (6S)-5,6,7,8-tetrahydrofolate + formate + H(+)</text>
        <dbReference type="Rhea" id="RHEA:19833"/>
        <dbReference type="ChEBI" id="CHEBI:15377"/>
        <dbReference type="ChEBI" id="CHEBI:15378"/>
        <dbReference type="ChEBI" id="CHEBI:15740"/>
        <dbReference type="ChEBI" id="CHEBI:57453"/>
        <dbReference type="ChEBI" id="CHEBI:195366"/>
        <dbReference type="EC" id="3.5.1.10"/>
    </reaction>
</comment>
<keyword evidence="1 3" id="KW-0554">One-carbon metabolism</keyword>
<evidence type="ECO:0000259" key="5">
    <source>
        <dbReference type="PROSITE" id="PS51671"/>
    </source>
</evidence>
<reference evidence="6" key="1">
    <citation type="submission" date="2022-12" db="EMBL/GenBank/DDBJ databases">
        <title>Paraconexibacter alkalitolerans sp. nov. and Baekduia alba sp. nov., isolated from soil and emended description of the genera Paraconexibacter (Chun et al., 2020) and Baekduia (An et al., 2020).</title>
        <authorList>
            <person name="Vieira S."/>
            <person name="Huber K.J."/>
            <person name="Geppert A."/>
            <person name="Wolf J."/>
            <person name="Neumann-Schaal M."/>
            <person name="Muesken M."/>
            <person name="Overmann J."/>
        </authorList>
    </citation>
    <scope>NUCLEOTIDE SEQUENCE</scope>
    <source>
        <strain evidence="6">AEG42_29</strain>
    </source>
</reference>
<dbReference type="Pfam" id="PF00551">
    <property type="entry name" value="Formyl_trans_N"/>
    <property type="match status" value="1"/>
</dbReference>
<dbReference type="SUPFAM" id="SSF53328">
    <property type="entry name" value="Formyltransferase"/>
    <property type="match status" value="1"/>
</dbReference>
<comment type="function">
    <text evidence="3">Catalyzes the hydrolysis of 10-formyltetrahydrofolate (formyl-FH4) to formate and tetrahydrofolate (FH4).</text>
</comment>
<evidence type="ECO:0000256" key="2">
    <source>
        <dbReference type="ARBA" id="ARBA00022801"/>
    </source>
</evidence>
<dbReference type="CDD" id="cd04875">
    <property type="entry name" value="ACT_F4HF-DF"/>
    <property type="match status" value="1"/>
</dbReference>
<evidence type="ECO:0000256" key="3">
    <source>
        <dbReference type="HAMAP-Rule" id="MF_01927"/>
    </source>
</evidence>
<dbReference type="GO" id="GO:0006730">
    <property type="term" value="P:one-carbon metabolic process"/>
    <property type="evidence" value="ECO:0007669"/>
    <property type="project" value="UniProtKB-KW"/>
</dbReference>
<accession>A0AAU7AX99</accession>
<sequence length="285" mass="31094">MSDERARLLIDCPDAPGIVAAVSGFLAAAGANIVESDQHSTAASGGHFFMRMTFDLPRLGERLADLRTGFAATVADHFSMAWRLVPESHPRRVAILASREPHCLLDLLWRAERGTLGGEVTAVISNHPDHRDTVERMGLTYHHVPVTRDTKPESEAALLDLLSGTCDLVVLARYMQILSGSFLAQVGVPVINIHHSFLPAFVGAAPYQQALDRGVKIVGATAHYVTEELDSGPIIEQDVVRIDHRADVDELARLGADVERLVLGRAVRWHLDDRVIAHDGSTVVF</sequence>
<dbReference type="HAMAP" id="MF_01927">
    <property type="entry name" value="PurU"/>
    <property type="match status" value="1"/>
</dbReference>
<evidence type="ECO:0000313" key="6">
    <source>
        <dbReference type="EMBL" id="XAY06235.1"/>
    </source>
</evidence>
<evidence type="ECO:0000256" key="1">
    <source>
        <dbReference type="ARBA" id="ARBA00022563"/>
    </source>
</evidence>
<name>A0AAU7AX99_9ACTN</name>
<gene>
    <name evidence="3 6" type="primary">purU</name>
    <name evidence="6" type="ORF">DSM112329_03102</name>
</gene>
<keyword evidence="2 3" id="KW-0378">Hydrolase</keyword>
<dbReference type="CDD" id="cd08648">
    <property type="entry name" value="FMT_core_Formyl-FH4-Hydrolase_C"/>
    <property type="match status" value="1"/>
</dbReference>
<dbReference type="InterPro" id="IPR004810">
    <property type="entry name" value="PurU"/>
</dbReference>
<dbReference type="EC" id="3.5.1.10" evidence="3 4"/>
<dbReference type="InterPro" id="IPR045865">
    <property type="entry name" value="ACT-like_dom_sf"/>
</dbReference>
<protein>
    <recommendedName>
        <fullName evidence="3 4">Formyltetrahydrofolate deformylase</fullName>
        <ecNumber evidence="3 4">3.5.1.10</ecNumber>
    </recommendedName>
    <alternativeName>
        <fullName evidence="3">Formyl-FH(4) hydrolase</fullName>
    </alternativeName>
</protein>
<dbReference type="InterPro" id="IPR002376">
    <property type="entry name" value="Formyl_transf_N"/>
</dbReference>
<dbReference type="PANTHER" id="PTHR42706">
    <property type="entry name" value="FORMYLTETRAHYDROFOLATE DEFORMYLASE"/>
    <property type="match status" value="1"/>
</dbReference>
<feature type="domain" description="ACT" evidence="5">
    <location>
        <begin position="7"/>
        <end position="82"/>
    </location>
</feature>
<dbReference type="InterPro" id="IPR044074">
    <property type="entry name" value="PurU_ACT"/>
</dbReference>
<dbReference type="GO" id="GO:0008864">
    <property type="term" value="F:formyltetrahydrofolate deformylase activity"/>
    <property type="evidence" value="ECO:0007669"/>
    <property type="project" value="UniProtKB-UniRule"/>
</dbReference>
<dbReference type="SUPFAM" id="SSF55021">
    <property type="entry name" value="ACT-like"/>
    <property type="match status" value="1"/>
</dbReference>
<dbReference type="InterPro" id="IPR041729">
    <property type="entry name" value="Formyl-FH4-Hydrolase_C"/>
</dbReference>
<keyword evidence="3" id="KW-0658">Purine biosynthesis</keyword>
<dbReference type="NCBIfam" id="TIGR00655">
    <property type="entry name" value="PurU"/>
    <property type="match status" value="1"/>
</dbReference>
<dbReference type="Gene3D" id="3.40.50.170">
    <property type="entry name" value="Formyl transferase, N-terminal domain"/>
    <property type="match status" value="1"/>
</dbReference>
<dbReference type="KEGG" id="parq:DSM112329_03102"/>
<dbReference type="GO" id="GO:0006189">
    <property type="term" value="P:'de novo' IMP biosynthetic process"/>
    <property type="evidence" value="ECO:0007669"/>
    <property type="project" value="UniProtKB-UniRule"/>
</dbReference>
<dbReference type="InterPro" id="IPR002912">
    <property type="entry name" value="ACT_dom"/>
</dbReference>
<feature type="active site" evidence="3">
    <location>
        <position position="230"/>
    </location>
</feature>
<dbReference type="AlphaFoldDB" id="A0AAU7AX99"/>
<evidence type="ECO:0000256" key="4">
    <source>
        <dbReference type="NCBIfam" id="TIGR00655"/>
    </source>
</evidence>
<dbReference type="PIRSF" id="PIRSF036480">
    <property type="entry name" value="FormyFH4_hydr"/>
    <property type="match status" value="1"/>
</dbReference>
<comment type="similarity">
    <text evidence="3">Belongs to the PurU family.</text>
</comment>
<dbReference type="EMBL" id="CP114014">
    <property type="protein sequence ID" value="XAY06235.1"/>
    <property type="molecule type" value="Genomic_DNA"/>
</dbReference>
<comment type="pathway">
    <text evidence="3">Purine metabolism; IMP biosynthesis via de novo pathway; formate from 10-formyl-5,6,7,8-tetrahydrofolate: step 1/1.</text>
</comment>
<dbReference type="PROSITE" id="PS51671">
    <property type="entry name" value="ACT"/>
    <property type="match status" value="1"/>
</dbReference>
<dbReference type="Gene3D" id="3.30.70.260">
    <property type="match status" value="1"/>
</dbReference>
<dbReference type="PANTHER" id="PTHR42706:SF1">
    <property type="entry name" value="FORMYLTETRAHYDROFOLATE DEFORMYLASE 2, MITOCHONDRIAL"/>
    <property type="match status" value="1"/>
</dbReference>
<dbReference type="NCBIfam" id="NF004684">
    <property type="entry name" value="PRK06027.1"/>
    <property type="match status" value="1"/>
</dbReference>
<dbReference type="InterPro" id="IPR036477">
    <property type="entry name" value="Formyl_transf_N_sf"/>
</dbReference>
<proteinExistence type="inferred from homology"/>